<dbReference type="OrthoDB" id="263560at2759"/>
<protein>
    <submittedName>
        <fullName evidence="5">Piso0_003913 protein</fullName>
    </submittedName>
</protein>
<dbReference type="FunCoup" id="G8Y6Y9">
    <property type="interactions" value="303"/>
</dbReference>
<reference evidence="5" key="1">
    <citation type="submission" date="2011-10" db="EMBL/GenBank/DDBJ databases">
        <authorList>
            <person name="Genoscope - CEA"/>
        </authorList>
    </citation>
    <scope>NUCLEOTIDE SEQUENCE</scope>
</reference>
<evidence type="ECO:0000256" key="1">
    <source>
        <dbReference type="ARBA" id="ARBA00006524"/>
    </source>
</evidence>
<dbReference type="eggNOG" id="KOG4032">
    <property type="taxonomic scope" value="Eukaryota"/>
</dbReference>
<dbReference type="GO" id="GO:0006364">
    <property type="term" value="P:rRNA processing"/>
    <property type="evidence" value="ECO:0007669"/>
    <property type="project" value="UniProtKB-KW"/>
</dbReference>
<dbReference type="AlphaFoldDB" id="G8Y6Y9"/>
<evidence type="ECO:0000313" key="6">
    <source>
        <dbReference type="Proteomes" id="UP000005222"/>
    </source>
</evidence>
<dbReference type="EMBL" id="FO082048">
    <property type="protein sequence ID" value="CCE84369.1"/>
    <property type="molecule type" value="Genomic_DNA"/>
</dbReference>
<evidence type="ECO:0000256" key="2">
    <source>
        <dbReference type="ARBA" id="ARBA00022552"/>
    </source>
</evidence>
<evidence type="ECO:0000313" key="5">
    <source>
        <dbReference type="EMBL" id="CCE84369.1"/>
    </source>
</evidence>
<dbReference type="PANTHER" id="PTHR21250">
    <property type="entry name" value="PRE-RRNA-PROCESSING PROTEIN TSR2 HOMOLOG"/>
    <property type="match status" value="1"/>
</dbReference>
<feature type="compositionally biased region" description="Acidic residues" evidence="3">
    <location>
        <begin position="156"/>
        <end position="165"/>
    </location>
</feature>
<dbReference type="InParanoid" id="G8Y6Y9"/>
<dbReference type="EMBL" id="FO082049">
    <property type="protein sequence ID" value="CCE83338.1"/>
    <property type="molecule type" value="Genomic_DNA"/>
</dbReference>
<evidence type="ECO:0000313" key="4">
    <source>
        <dbReference type="EMBL" id="CCE83338.1"/>
    </source>
</evidence>
<gene>
    <name evidence="5" type="primary">Piso0_003913</name>
    <name evidence="4" type="ORF">GNLVRS01_PISO0K05334g</name>
    <name evidence="5" type="ORF">GNLVRS01_PISO0L05335g</name>
</gene>
<comment type="similarity">
    <text evidence="1">Belongs to the TSR2 family.</text>
</comment>
<sequence length="204" mass="23089">MASIDPADYVEAQDDSKSLRFGDEKQQAKFELGVCMAIYKWEELETAVVNSWGGPKSSEKRDWISGITIDLFESKVVDVALIEETLLYAMFDEFETQVDNDSALYIADLIIKIYRQVSAQDYKLVDELYEKWQAKQNSKQAHDAVNINPDPQNPDSSDDESDNMEDVPALTEGVKNIDVAEPQGPIVDDDGFELVQKKGKQRRN</sequence>
<name>G8Y6Y9_PICSO</name>
<accession>G8Y6Y9</accession>
<reference evidence="6" key="2">
    <citation type="journal article" date="2012" name="G3 (Bethesda)">
        <title>Pichia sorbitophila, an interspecies yeast hybrid reveals early steps of genome resolution following polyploidization.</title>
        <authorList>
            <person name="Leh Louis V."/>
            <person name="Despons L."/>
            <person name="Friedrich A."/>
            <person name="Martin T."/>
            <person name="Durrens P."/>
            <person name="Casaregola S."/>
            <person name="Neuveglise C."/>
            <person name="Fairhead C."/>
            <person name="Marck C."/>
            <person name="Cruz J.A."/>
            <person name="Straub M.L."/>
            <person name="Kugler V."/>
            <person name="Sacerdot C."/>
            <person name="Uzunov Z."/>
            <person name="Thierry A."/>
            <person name="Weiss S."/>
            <person name="Bleykasten C."/>
            <person name="De Montigny J."/>
            <person name="Jacques N."/>
            <person name="Jung P."/>
            <person name="Lemaire M."/>
            <person name="Mallet S."/>
            <person name="Morel G."/>
            <person name="Richard G.F."/>
            <person name="Sarkar A."/>
            <person name="Savel G."/>
            <person name="Schacherer J."/>
            <person name="Seret M.L."/>
            <person name="Talla E."/>
            <person name="Samson G."/>
            <person name="Jubin C."/>
            <person name="Poulain J."/>
            <person name="Vacherie B."/>
            <person name="Barbe V."/>
            <person name="Pelletier E."/>
            <person name="Sherman D.J."/>
            <person name="Westhof E."/>
            <person name="Weissenbach J."/>
            <person name="Baret P.V."/>
            <person name="Wincker P."/>
            <person name="Gaillardin C."/>
            <person name="Dujon B."/>
            <person name="Souciet J.L."/>
        </authorList>
    </citation>
    <scope>NUCLEOTIDE SEQUENCE [LARGE SCALE GENOMIC DNA]</scope>
    <source>
        <strain evidence="6">ATCC MYA-4447 / BCRC 22081 / CBS 7064 / NBRC 10061 / NRRL Y-12695</strain>
    </source>
</reference>
<feature type="region of interest" description="Disordered" evidence="3">
    <location>
        <begin position="139"/>
        <end position="204"/>
    </location>
</feature>
<dbReference type="STRING" id="559304.G8Y6Y9"/>
<dbReference type="InterPro" id="IPR019398">
    <property type="entry name" value="Pre-rRNA_process_TSR2"/>
</dbReference>
<keyword evidence="6" id="KW-1185">Reference proteome</keyword>
<organism evidence="5 6">
    <name type="scientific">Pichia sorbitophila (strain ATCC MYA-4447 / BCRC 22081 / CBS 7064 / NBRC 10061 / NRRL Y-12695)</name>
    <name type="common">Hybrid yeast</name>
    <dbReference type="NCBI Taxonomy" id="559304"/>
    <lineage>
        <taxon>Eukaryota</taxon>
        <taxon>Fungi</taxon>
        <taxon>Dikarya</taxon>
        <taxon>Ascomycota</taxon>
        <taxon>Saccharomycotina</taxon>
        <taxon>Pichiomycetes</taxon>
        <taxon>Debaryomycetaceae</taxon>
        <taxon>Millerozyma</taxon>
    </lineage>
</organism>
<dbReference type="Proteomes" id="UP000005222">
    <property type="component" value="Chromosome L"/>
</dbReference>
<proteinExistence type="inferred from homology"/>
<evidence type="ECO:0000256" key="3">
    <source>
        <dbReference type="SAM" id="MobiDB-lite"/>
    </source>
</evidence>
<keyword evidence="2" id="KW-0698">rRNA processing</keyword>
<dbReference type="Proteomes" id="UP000005222">
    <property type="component" value="Chromosome K"/>
</dbReference>
<dbReference type="HOGENOM" id="CLU_074896_0_1_1"/>
<dbReference type="Pfam" id="PF10273">
    <property type="entry name" value="WGG"/>
    <property type="match status" value="1"/>
</dbReference>